<dbReference type="InterPro" id="IPR036719">
    <property type="entry name" value="Neuro-gated_channel_TM_sf"/>
</dbReference>
<keyword evidence="7 11" id="KW-1133">Transmembrane helix</keyword>
<dbReference type="Gene3D" id="2.70.170.10">
    <property type="entry name" value="Neurotransmitter-gated ion-channel ligand-binding domain"/>
    <property type="match status" value="1"/>
</dbReference>
<keyword evidence="4" id="KW-1003">Cell membrane</keyword>
<dbReference type="PROSITE" id="PS00236">
    <property type="entry name" value="NEUROTR_ION_CHANNEL"/>
    <property type="match status" value="1"/>
</dbReference>
<keyword evidence="3 11" id="KW-0813">Transport</keyword>
<dbReference type="PANTHER" id="PTHR18945">
    <property type="entry name" value="NEUROTRANSMITTER GATED ION CHANNEL"/>
    <property type="match status" value="1"/>
</dbReference>
<feature type="transmembrane region" description="Helical" evidence="11">
    <location>
        <begin position="767"/>
        <end position="786"/>
    </location>
</feature>
<dbReference type="EMBL" id="JAPWDV010000001">
    <property type="protein sequence ID" value="KAJ6222666.1"/>
    <property type="molecule type" value="Genomic_DNA"/>
</dbReference>
<sequence>MYGVNVSYAKALVGNAGAETPLEKDNMATNDFAVKFGYKLSIKLVTTYVEASSLKPDGRNINKNVSLDSSKSKIEIVNSDSDRPNLIESNRLIDYNGPRVEQPSQQQRVPTRQPTSSPEVKQAKSATSAKHSIATMDVDSFVPHGYDKLMPPKENGNPTVVRFHVWVLGLDSVDEGSMTYVADIFMSQSWKDYRLIIPHNITFNVNTSADPRGPYRLLPVTLIDKIWRPDSFFKNAKEVTFQEMTIPNHYIWLYSDHTILYMVKLSLLLSCAMKFQTYPHDTQNCTMKIESLSYTTKDLVFDWEESDPLVVEDNIELPQHDLIEKKIDYCTTTYSSGNLVFSTGYYIFHTYIPTCLIVIMSWISFWIKPEAVPARVTLCVTSLLTLSTQHAQSQKNLPPVSYIKAIDIFMSSCTVFVFASLMEYALVNILMSDELLNGTGGWMGLLSESSRDYPESEHSASRTSVDVDQPSMGHQPNVTNDGENISHFYASTQPTVISMGHLACDKTRTGQILLHNNHEHDNEENVVADGDEEIKLDDDRVPAEHVSETKDETTMEPIPLRHNSSIIKRTMTKQISKDSTIMRTNLNHANESTIGHRTAKHQCLKHIGVRQMSKDQFESDNDQVVEQTRKNGIGECNERFAKNRRLSRSWSLLRILPSNQSPRQPKNVTNQCARHPRQTNHPSSRHPLTAIGSNSTPPKTSHFTQSSSNVPPLKPSCRKAFVWPNSGAFSEQQFGPTFTMQAQTGAINSPGAYQQQKHQRAYLVDKVSRIIFPLSFIVLNMVYWAYFLELVPGFSANQT</sequence>
<gene>
    <name evidence="15" type="ORF">RDWZM_001211</name>
</gene>
<dbReference type="Proteomes" id="UP001142055">
    <property type="component" value="Chromosome 1"/>
</dbReference>
<dbReference type="SUPFAM" id="SSF90112">
    <property type="entry name" value="Neurotransmitter-gated ion-channel transmembrane pore"/>
    <property type="match status" value="1"/>
</dbReference>
<dbReference type="Pfam" id="PF02932">
    <property type="entry name" value="Neur_chan_memb"/>
    <property type="match status" value="1"/>
</dbReference>
<evidence type="ECO:0000256" key="11">
    <source>
        <dbReference type="RuleBase" id="RU000687"/>
    </source>
</evidence>
<feature type="domain" description="Neurotransmitter-gated ion-channel ligand-binding" evidence="13">
    <location>
        <begin position="144"/>
        <end position="324"/>
    </location>
</feature>
<dbReference type="GO" id="GO:0004888">
    <property type="term" value="F:transmembrane signaling receptor activity"/>
    <property type="evidence" value="ECO:0007669"/>
    <property type="project" value="InterPro"/>
</dbReference>
<dbReference type="GO" id="GO:0005230">
    <property type="term" value="F:extracellular ligand-gated monoatomic ion channel activity"/>
    <property type="evidence" value="ECO:0007669"/>
    <property type="project" value="InterPro"/>
</dbReference>
<feature type="region of interest" description="Disordered" evidence="12">
    <location>
        <begin position="96"/>
        <end position="131"/>
    </location>
</feature>
<dbReference type="Pfam" id="PF02931">
    <property type="entry name" value="Neur_chan_LBD"/>
    <property type="match status" value="1"/>
</dbReference>
<comment type="caution">
    <text evidence="15">The sequence shown here is derived from an EMBL/GenBank/DDBJ whole genome shotgun (WGS) entry which is preliminary data.</text>
</comment>
<dbReference type="Gene3D" id="1.20.58.390">
    <property type="entry name" value="Neurotransmitter-gated ion-channel transmembrane domain"/>
    <property type="match status" value="2"/>
</dbReference>
<evidence type="ECO:0000256" key="1">
    <source>
        <dbReference type="ARBA" id="ARBA00004141"/>
    </source>
</evidence>
<keyword evidence="6" id="KW-0732">Signal</keyword>
<keyword evidence="16" id="KW-1185">Reference proteome</keyword>
<dbReference type="GO" id="GO:0099095">
    <property type="term" value="F:ligand-gated monoatomic anion channel activity"/>
    <property type="evidence" value="ECO:0007669"/>
    <property type="project" value="UniProtKB-ARBA"/>
</dbReference>
<evidence type="ECO:0000256" key="10">
    <source>
        <dbReference type="ARBA" id="ARBA00023303"/>
    </source>
</evidence>
<feature type="transmembrane region" description="Helical" evidence="11">
    <location>
        <begin position="345"/>
        <end position="365"/>
    </location>
</feature>
<evidence type="ECO:0000313" key="15">
    <source>
        <dbReference type="EMBL" id="KAJ6222666.1"/>
    </source>
</evidence>
<dbReference type="InterPro" id="IPR006029">
    <property type="entry name" value="Neurotrans-gated_channel_TM"/>
</dbReference>
<dbReference type="InterPro" id="IPR006201">
    <property type="entry name" value="Neur_channel"/>
</dbReference>
<evidence type="ECO:0000313" key="16">
    <source>
        <dbReference type="Proteomes" id="UP001142055"/>
    </source>
</evidence>
<feature type="compositionally biased region" description="Polar residues" evidence="12">
    <location>
        <begin position="659"/>
        <end position="672"/>
    </location>
</feature>
<feature type="compositionally biased region" description="Polar residues" evidence="12">
    <location>
        <begin position="102"/>
        <end position="130"/>
    </location>
</feature>
<feature type="region of interest" description="Disordered" evidence="12">
    <location>
        <begin position="656"/>
        <end position="712"/>
    </location>
</feature>
<comment type="caution">
    <text evidence="11">Lacks conserved residue(s) required for the propagation of feature annotation.</text>
</comment>
<feature type="domain" description="Neurotransmitter-gated ion-channel transmembrane" evidence="14">
    <location>
        <begin position="350"/>
        <end position="431"/>
    </location>
</feature>
<evidence type="ECO:0000259" key="13">
    <source>
        <dbReference type="Pfam" id="PF02931"/>
    </source>
</evidence>
<feature type="region of interest" description="Disordered" evidence="12">
    <location>
        <begin position="453"/>
        <end position="481"/>
    </location>
</feature>
<evidence type="ECO:0000256" key="9">
    <source>
        <dbReference type="ARBA" id="ARBA00023136"/>
    </source>
</evidence>
<evidence type="ECO:0000256" key="8">
    <source>
        <dbReference type="ARBA" id="ARBA00023065"/>
    </source>
</evidence>
<dbReference type="PRINTS" id="PR00252">
    <property type="entry name" value="NRIONCHANNEL"/>
</dbReference>
<reference evidence="15" key="1">
    <citation type="submission" date="2022-12" db="EMBL/GenBank/DDBJ databases">
        <title>Genome assemblies of Blomia tropicalis.</title>
        <authorList>
            <person name="Cui Y."/>
        </authorList>
    </citation>
    <scope>NUCLEOTIDE SEQUENCE</scope>
    <source>
        <tissue evidence="15">Adult mites</tissue>
    </source>
</reference>
<comment type="similarity">
    <text evidence="11">Belongs to the ligand-gated ion channel (TC 1.A.9) family.</text>
</comment>
<dbReference type="GO" id="GO:0005254">
    <property type="term" value="F:chloride channel activity"/>
    <property type="evidence" value="ECO:0007669"/>
    <property type="project" value="UniProtKB-ARBA"/>
</dbReference>
<evidence type="ECO:0000256" key="12">
    <source>
        <dbReference type="SAM" id="MobiDB-lite"/>
    </source>
</evidence>
<dbReference type="InterPro" id="IPR038050">
    <property type="entry name" value="Neuro_actylchol_rec"/>
</dbReference>
<evidence type="ECO:0000256" key="5">
    <source>
        <dbReference type="ARBA" id="ARBA00022692"/>
    </source>
</evidence>
<comment type="subcellular location">
    <subcellularLocation>
        <location evidence="2">Cell membrane</location>
    </subcellularLocation>
    <subcellularLocation>
        <location evidence="1">Membrane</location>
        <topology evidence="1">Multi-pass membrane protein</topology>
    </subcellularLocation>
</comment>
<dbReference type="InterPro" id="IPR006202">
    <property type="entry name" value="Neur_chan_lig-bd"/>
</dbReference>
<dbReference type="GO" id="GO:0005886">
    <property type="term" value="C:plasma membrane"/>
    <property type="evidence" value="ECO:0007669"/>
    <property type="project" value="UniProtKB-SubCell"/>
</dbReference>
<keyword evidence="9 11" id="KW-0472">Membrane</keyword>
<feature type="compositionally biased region" description="Polar residues" evidence="12">
    <location>
        <begin position="461"/>
        <end position="481"/>
    </location>
</feature>
<evidence type="ECO:0000256" key="6">
    <source>
        <dbReference type="ARBA" id="ARBA00022729"/>
    </source>
</evidence>
<dbReference type="InterPro" id="IPR036734">
    <property type="entry name" value="Neur_chan_lig-bd_sf"/>
</dbReference>
<name>A0A9Q0RQE5_BLOTA</name>
<dbReference type="AlphaFoldDB" id="A0A9Q0RQE5"/>
<accession>A0A9Q0RQE5</accession>
<evidence type="ECO:0000256" key="4">
    <source>
        <dbReference type="ARBA" id="ARBA00022475"/>
    </source>
</evidence>
<keyword evidence="5 11" id="KW-0812">Transmembrane</keyword>
<evidence type="ECO:0000256" key="3">
    <source>
        <dbReference type="ARBA" id="ARBA00022448"/>
    </source>
</evidence>
<keyword evidence="8 11" id="KW-0406">Ion transport</keyword>
<dbReference type="InterPro" id="IPR018000">
    <property type="entry name" value="Neurotransmitter_ion_chnl_CS"/>
</dbReference>
<dbReference type="PRINTS" id="PR00253">
    <property type="entry name" value="GABAARECEPTR"/>
</dbReference>
<dbReference type="InterPro" id="IPR006028">
    <property type="entry name" value="GABAA/Glycine_rcpt"/>
</dbReference>
<keyword evidence="10 11" id="KW-0407">Ion channel</keyword>
<protein>
    <submittedName>
        <fullName evidence="15">Uncharacterized protein</fullName>
    </submittedName>
</protein>
<feature type="compositionally biased region" description="Polar residues" evidence="12">
    <location>
        <begin position="691"/>
        <end position="710"/>
    </location>
</feature>
<dbReference type="CDD" id="cd19049">
    <property type="entry name" value="LGIC_TM_anion"/>
    <property type="match status" value="1"/>
</dbReference>
<evidence type="ECO:0000256" key="2">
    <source>
        <dbReference type="ARBA" id="ARBA00004236"/>
    </source>
</evidence>
<evidence type="ECO:0000259" key="14">
    <source>
        <dbReference type="Pfam" id="PF02932"/>
    </source>
</evidence>
<evidence type="ECO:0000256" key="7">
    <source>
        <dbReference type="ARBA" id="ARBA00022989"/>
    </source>
</evidence>
<proteinExistence type="inferred from homology"/>
<dbReference type="SUPFAM" id="SSF63712">
    <property type="entry name" value="Nicotinic receptor ligand binding domain-like"/>
    <property type="match status" value="1"/>
</dbReference>
<organism evidence="15 16">
    <name type="scientific">Blomia tropicalis</name>
    <name type="common">Mite</name>
    <dbReference type="NCBI Taxonomy" id="40697"/>
    <lineage>
        <taxon>Eukaryota</taxon>
        <taxon>Metazoa</taxon>
        <taxon>Ecdysozoa</taxon>
        <taxon>Arthropoda</taxon>
        <taxon>Chelicerata</taxon>
        <taxon>Arachnida</taxon>
        <taxon>Acari</taxon>
        <taxon>Acariformes</taxon>
        <taxon>Sarcoptiformes</taxon>
        <taxon>Astigmata</taxon>
        <taxon>Glycyphagoidea</taxon>
        <taxon>Echimyopodidae</taxon>
        <taxon>Blomia</taxon>
    </lineage>
</organism>